<dbReference type="PANTHER" id="PTHR31116">
    <property type="entry name" value="OS04G0501200 PROTEIN"/>
    <property type="match status" value="1"/>
</dbReference>
<dbReference type="InterPro" id="IPR005019">
    <property type="entry name" value="Adenine_glyco"/>
</dbReference>
<keyword evidence="1" id="KW-0862">Zinc</keyword>
<dbReference type="EMBL" id="PKPP01000440">
    <property type="protein sequence ID" value="PWA92749.1"/>
    <property type="molecule type" value="Genomic_DNA"/>
</dbReference>
<feature type="binding site" evidence="1">
    <location>
        <position position="382"/>
    </location>
    <ligand>
        <name>Zn(2+)</name>
        <dbReference type="ChEBI" id="CHEBI:29105"/>
    </ligand>
</feature>
<dbReference type="GO" id="GO:0008725">
    <property type="term" value="F:DNA-3-methyladenine glycosylase activity"/>
    <property type="evidence" value="ECO:0007669"/>
    <property type="project" value="InterPro"/>
</dbReference>
<evidence type="ECO:0000313" key="3">
    <source>
        <dbReference type="Proteomes" id="UP000245207"/>
    </source>
</evidence>
<dbReference type="Gene3D" id="1.10.340.30">
    <property type="entry name" value="Hypothetical protein, domain 2"/>
    <property type="match status" value="1"/>
</dbReference>
<evidence type="ECO:0000313" key="2">
    <source>
        <dbReference type="EMBL" id="PWA92749.1"/>
    </source>
</evidence>
<keyword evidence="3" id="KW-1185">Reference proteome</keyword>
<proteinExistence type="predicted"/>
<dbReference type="STRING" id="35608.A0A2U1Q417"/>
<accession>A0A2U1Q417</accession>
<dbReference type="AlphaFoldDB" id="A0A2U1Q417"/>
<dbReference type="GO" id="GO:0006284">
    <property type="term" value="P:base-excision repair"/>
    <property type="evidence" value="ECO:0007669"/>
    <property type="project" value="InterPro"/>
</dbReference>
<feature type="binding site" evidence="1">
    <location>
        <position position="378"/>
    </location>
    <ligand>
        <name>Zn(2+)</name>
        <dbReference type="ChEBI" id="CHEBI:29105"/>
    </ligand>
</feature>
<dbReference type="SUPFAM" id="SSF48150">
    <property type="entry name" value="DNA-glycosylase"/>
    <property type="match status" value="1"/>
</dbReference>
<comment type="caution">
    <text evidence="2">The sequence shown here is derived from an EMBL/GenBank/DDBJ whole genome shotgun (WGS) entry which is preliminary data.</text>
</comment>
<dbReference type="Pfam" id="PF03352">
    <property type="entry name" value="Adenine_glyco"/>
    <property type="match status" value="1"/>
</dbReference>
<dbReference type="GO" id="GO:0046872">
    <property type="term" value="F:metal ion binding"/>
    <property type="evidence" value="ECO:0007669"/>
    <property type="project" value="UniProtKB-KW"/>
</dbReference>
<feature type="binding site" evidence="1">
    <location>
        <position position="220"/>
    </location>
    <ligand>
        <name>Zn(2+)</name>
        <dbReference type="ChEBI" id="CHEBI:29105"/>
    </ligand>
</feature>
<evidence type="ECO:0000256" key="1">
    <source>
        <dbReference type="PIRSR" id="PIRSR605019-1"/>
    </source>
</evidence>
<organism evidence="2 3">
    <name type="scientific">Artemisia annua</name>
    <name type="common">Sweet wormwood</name>
    <dbReference type="NCBI Taxonomy" id="35608"/>
    <lineage>
        <taxon>Eukaryota</taxon>
        <taxon>Viridiplantae</taxon>
        <taxon>Streptophyta</taxon>
        <taxon>Embryophyta</taxon>
        <taxon>Tracheophyta</taxon>
        <taxon>Spermatophyta</taxon>
        <taxon>Magnoliopsida</taxon>
        <taxon>eudicotyledons</taxon>
        <taxon>Gunneridae</taxon>
        <taxon>Pentapetalae</taxon>
        <taxon>asterids</taxon>
        <taxon>campanulids</taxon>
        <taxon>Asterales</taxon>
        <taxon>Asteraceae</taxon>
        <taxon>Asteroideae</taxon>
        <taxon>Anthemideae</taxon>
        <taxon>Artemisiinae</taxon>
        <taxon>Artemisia</taxon>
    </lineage>
</organism>
<dbReference type="Proteomes" id="UP000245207">
    <property type="component" value="Unassembled WGS sequence"/>
</dbReference>
<sequence>MNMKESRPFSFICLVFPIRAYRSVNGFVCIATSVVFVVSCNQIHNPNKLIENSVQMTLELYDDIFIHIKATKPSQAILKPLEMLIINIRMEEVDDIDLESRKILGPAGNRVKVKNDETMKNKNNKDNVVPKKPKTPVTVKLAKKPPQVVVKKKDVSVDNLKSCSSNGSSVKVPSFKKREKRDGKSLKLERDEAEVIVFSGPVKRCDWITQFSDPLHVSFHDEEWGVPVHDDNKLFELLVLSQASAELTWPEILYKRDKFRNLFENFSPSSVAKLPEDRLLSARPNGSLLLSEQKLRAIVGNADALLKIQQEFGSFSYYCWRFLNNKPLKNGFRYARQVPAKTPKAELISKDLMKRGFRCVGPTVIYSFMQVSGMVNDHLISCFRYSECNSIVKKDLKPVAKEANQKTNFLDESKRSDE</sequence>
<name>A0A2U1Q417_ARTAN</name>
<dbReference type="OrthoDB" id="3941538at2759"/>
<gene>
    <name evidence="2" type="ORF">CTI12_AA022500</name>
</gene>
<keyword evidence="1" id="KW-0479">Metal-binding</keyword>
<dbReference type="PANTHER" id="PTHR31116:SF25">
    <property type="entry name" value="DNA GLYCOSYLASE SUPERFAMILY PROTEIN"/>
    <property type="match status" value="1"/>
</dbReference>
<reference evidence="2 3" key="1">
    <citation type="journal article" date="2018" name="Mol. Plant">
        <title>The genome of Artemisia annua provides insight into the evolution of Asteraceae family and artemisinin biosynthesis.</title>
        <authorList>
            <person name="Shen Q."/>
            <person name="Zhang L."/>
            <person name="Liao Z."/>
            <person name="Wang S."/>
            <person name="Yan T."/>
            <person name="Shi P."/>
            <person name="Liu M."/>
            <person name="Fu X."/>
            <person name="Pan Q."/>
            <person name="Wang Y."/>
            <person name="Lv Z."/>
            <person name="Lu X."/>
            <person name="Zhang F."/>
            <person name="Jiang W."/>
            <person name="Ma Y."/>
            <person name="Chen M."/>
            <person name="Hao X."/>
            <person name="Li L."/>
            <person name="Tang Y."/>
            <person name="Lv G."/>
            <person name="Zhou Y."/>
            <person name="Sun X."/>
            <person name="Brodelius P.E."/>
            <person name="Rose J.K.C."/>
            <person name="Tang K."/>
        </authorList>
    </citation>
    <scope>NUCLEOTIDE SEQUENCE [LARGE SCALE GENOMIC DNA]</scope>
    <source>
        <strain evidence="3">cv. Huhao1</strain>
        <tissue evidence="2">Leaf</tissue>
    </source>
</reference>
<protein>
    <submittedName>
        <fullName evidence="2">Methyladenine glycosylase</fullName>
    </submittedName>
</protein>
<dbReference type="InterPro" id="IPR011257">
    <property type="entry name" value="DNA_glycosylase"/>
</dbReference>
<feature type="binding site" evidence="1">
    <location>
        <position position="205"/>
    </location>
    <ligand>
        <name>Zn(2+)</name>
        <dbReference type="ChEBI" id="CHEBI:29105"/>
    </ligand>
</feature>